<evidence type="ECO:0000256" key="5">
    <source>
        <dbReference type="ARBA" id="ARBA00022777"/>
    </source>
</evidence>
<evidence type="ECO:0000259" key="10">
    <source>
        <dbReference type="PROSITE" id="PS50011"/>
    </source>
</evidence>
<reference evidence="12 13" key="1">
    <citation type="journal article" date="2020" name="G3 (Bethesda)">
        <title>Improved Reference Genome for Cyclotella cryptica CCMP332, a Model for Cell Wall Morphogenesis, Salinity Adaptation, and Lipid Production in Diatoms (Bacillariophyta).</title>
        <authorList>
            <person name="Roberts W.R."/>
            <person name="Downey K.M."/>
            <person name="Ruck E.C."/>
            <person name="Traller J.C."/>
            <person name="Alverson A.J."/>
        </authorList>
    </citation>
    <scope>NUCLEOTIDE SEQUENCE [LARGE SCALE GENOMIC DNA]</scope>
    <source>
        <strain evidence="12 13">CCMP332</strain>
    </source>
</reference>
<evidence type="ECO:0000256" key="2">
    <source>
        <dbReference type="ARBA" id="ARBA00022527"/>
    </source>
</evidence>
<organism evidence="12 13">
    <name type="scientific">Cyclotella cryptica</name>
    <dbReference type="NCBI Taxonomy" id="29204"/>
    <lineage>
        <taxon>Eukaryota</taxon>
        <taxon>Sar</taxon>
        <taxon>Stramenopiles</taxon>
        <taxon>Ochrophyta</taxon>
        <taxon>Bacillariophyta</taxon>
        <taxon>Coscinodiscophyceae</taxon>
        <taxon>Thalassiosirophycidae</taxon>
        <taxon>Stephanodiscales</taxon>
        <taxon>Stephanodiscaceae</taxon>
        <taxon>Cyclotella</taxon>
    </lineage>
</organism>
<dbReference type="InterPro" id="IPR013083">
    <property type="entry name" value="Znf_RING/FYVE/PHD"/>
</dbReference>
<dbReference type="AlphaFoldDB" id="A0ABD3Q6J2"/>
<dbReference type="EMBL" id="JABMIG020000074">
    <property type="protein sequence ID" value="KAL3795151.1"/>
    <property type="molecule type" value="Genomic_DNA"/>
</dbReference>
<evidence type="ECO:0000256" key="4">
    <source>
        <dbReference type="ARBA" id="ARBA00022741"/>
    </source>
</evidence>
<name>A0ABD3Q6J2_9STRA</name>
<dbReference type="SUPFAM" id="SSF159034">
    <property type="entry name" value="Mib/herc2 domain-like"/>
    <property type="match status" value="1"/>
</dbReference>
<keyword evidence="2" id="KW-0723">Serine/threonine-protein kinase</keyword>
<dbReference type="Gene3D" id="3.90.228.10">
    <property type="match status" value="1"/>
</dbReference>
<dbReference type="PROSITE" id="PS50089">
    <property type="entry name" value="ZF_RING_2"/>
    <property type="match status" value="1"/>
</dbReference>
<evidence type="ECO:0000256" key="7">
    <source>
        <dbReference type="ARBA" id="ARBA00047899"/>
    </source>
</evidence>
<keyword evidence="13" id="KW-1185">Reference proteome</keyword>
<proteinExistence type="predicted"/>
<dbReference type="GO" id="GO:0005524">
    <property type="term" value="F:ATP binding"/>
    <property type="evidence" value="ECO:0007669"/>
    <property type="project" value="UniProtKB-KW"/>
</dbReference>
<dbReference type="GO" id="GO:0004674">
    <property type="term" value="F:protein serine/threonine kinase activity"/>
    <property type="evidence" value="ECO:0007669"/>
    <property type="project" value="UniProtKB-KW"/>
</dbReference>
<protein>
    <recommendedName>
        <fullName evidence="1">non-specific serine/threonine protein kinase</fullName>
        <ecNumber evidence="1">2.7.11.1</ecNumber>
    </recommendedName>
</protein>
<evidence type="ECO:0000256" key="8">
    <source>
        <dbReference type="ARBA" id="ARBA00048679"/>
    </source>
</evidence>
<dbReference type="SUPFAM" id="SSF56112">
    <property type="entry name" value="Protein kinase-like (PK-like)"/>
    <property type="match status" value="1"/>
</dbReference>
<feature type="domain" description="Protein kinase" evidence="10">
    <location>
        <begin position="24"/>
        <end position="329"/>
    </location>
</feature>
<dbReference type="PROSITE" id="PS00108">
    <property type="entry name" value="PROTEIN_KINASE_ST"/>
    <property type="match status" value="1"/>
</dbReference>
<keyword evidence="9" id="KW-0479">Metal-binding</keyword>
<feature type="domain" description="RING-type" evidence="11">
    <location>
        <begin position="713"/>
        <end position="754"/>
    </location>
</feature>
<evidence type="ECO:0000256" key="3">
    <source>
        <dbReference type="ARBA" id="ARBA00022679"/>
    </source>
</evidence>
<dbReference type="InterPro" id="IPR001841">
    <property type="entry name" value="Znf_RING"/>
</dbReference>
<dbReference type="PROSITE" id="PS50011">
    <property type="entry name" value="PROTEIN_KINASE_DOM"/>
    <property type="match status" value="1"/>
</dbReference>
<comment type="catalytic activity">
    <reaction evidence="7">
        <text>L-threonyl-[protein] + ATP = O-phospho-L-threonyl-[protein] + ADP + H(+)</text>
        <dbReference type="Rhea" id="RHEA:46608"/>
        <dbReference type="Rhea" id="RHEA-COMP:11060"/>
        <dbReference type="Rhea" id="RHEA-COMP:11605"/>
        <dbReference type="ChEBI" id="CHEBI:15378"/>
        <dbReference type="ChEBI" id="CHEBI:30013"/>
        <dbReference type="ChEBI" id="CHEBI:30616"/>
        <dbReference type="ChEBI" id="CHEBI:61977"/>
        <dbReference type="ChEBI" id="CHEBI:456216"/>
        <dbReference type="EC" id="2.7.11.1"/>
    </reaction>
</comment>
<dbReference type="InterPro" id="IPR008271">
    <property type="entry name" value="Ser/Thr_kinase_AS"/>
</dbReference>
<dbReference type="Gene3D" id="3.30.40.10">
    <property type="entry name" value="Zinc/RING finger domain, C3HC4 (zinc finger)"/>
    <property type="match status" value="1"/>
</dbReference>
<evidence type="ECO:0000313" key="13">
    <source>
        <dbReference type="Proteomes" id="UP001516023"/>
    </source>
</evidence>
<dbReference type="EC" id="2.7.11.1" evidence="1"/>
<gene>
    <name evidence="12" type="ORF">HJC23_007379</name>
</gene>
<keyword evidence="9" id="KW-0862">Zinc</keyword>
<sequence>MLKMTSTNDLTDTLDKLNCIDGSYECVGCLAHGSFSSVFLAKTRRKGRRVALKVMPMDTRDDEEYKTFIREIDAVMKLNAGNESGRSKDDRDQSIIFFEDWYISNTFVCICMKYADGGTLAQEIKRKASRSPVEPYAERRIAWYALQVRNQSKLADALSFVHERGVAHHDVKSGNILIDASKGGKLLLADFGTSVQHGEESVGFTKSYAPPELLASYELDDFSNLRHEKTDAFGFGCVLYELLICDSLENISKDETLAQFIDRAGVEAAMMLPHMRLPWLPPNDKQSIIVGYSDWTKQLVISLLRRNVKDRLLPRQVREPLRSQQSPLVLDYVIAAKAAKPGAPLTIDNIQLGLLVQRGCHWDDGDSDGGIGSIGVVTQLDTDATYTWVTFPSTFPATIEPLCCRIGSAGKFELQVAPAVCDYVAASRSYRQNGTVVSQEKTRPGQILNLNCMVVGVHESRNILFAAPLEKKMMPPQPAPIIWRTDTTAFASPAEYCDHPGTWNLSLGLFVDKLQQEESDLVRSLFYGDKLSGAEKLSESEYPVEKIQRVQDTRLWESYACRKGKVALENWGLHNEIRAFLVCERIERHTLRDFQTKGKEFSINASLVHHKFNVKSTRSGLQMILCRVILGRVYDANRNTSRQRPVVIREESCHSRLVAKDLYASRGTSLIYPEYVITYCDKSNRAKVGAASTTTVQVSSTSSNSKRSPTKLCVICMENPVRYVLIPCGHTCLCSNCCAPSRLRKLNKKCPECRTKFSSAMAIYGRIVEDD</sequence>
<keyword evidence="9" id="KW-0863">Zinc-finger</keyword>
<dbReference type="InterPro" id="IPR037252">
    <property type="entry name" value="Mib_Herc2_sf"/>
</dbReference>
<dbReference type="Gene3D" id="2.30.30.40">
    <property type="entry name" value="SH3 Domains"/>
    <property type="match status" value="1"/>
</dbReference>
<dbReference type="InterPro" id="IPR011009">
    <property type="entry name" value="Kinase-like_dom_sf"/>
</dbReference>
<evidence type="ECO:0000256" key="1">
    <source>
        <dbReference type="ARBA" id="ARBA00012513"/>
    </source>
</evidence>
<comment type="catalytic activity">
    <reaction evidence="8">
        <text>L-seryl-[protein] + ATP = O-phospho-L-seryl-[protein] + ADP + H(+)</text>
        <dbReference type="Rhea" id="RHEA:17989"/>
        <dbReference type="Rhea" id="RHEA-COMP:9863"/>
        <dbReference type="Rhea" id="RHEA-COMP:11604"/>
        <dbReference type="ChEBI" id="CHEBI:15378"/>
        <dbReference type="ChEBI" id="CHEBI:29999"/>
        <dbReference type="ChEBI" id="CHEBI:30616"/>
        <dbReference type="ChEBI" id="CHEBI:83421"/>
        <dbReference type="ChEBI" id="CHEBI:456216"/>
        <dbReference type="EC" id="2.7.11.1"/>
    </reaction>
</comment>
<comment type="caution">
    <text evidence="12">The sequence shown here is derived from an EMBL/GenBank/DDBJ whole genome shotgun (WGS) entry which is preliminary data.</text>
</comment>
<evidence type="ECO:0000256" key="9">
    <source>
        <dbReference type="PROSITE-ProRule" id="PRU00175"/>
    </source>
</evidence>
<keyword evidence="5" id="KW-0418">Kinase</keyword>
<dbReference type="InterPro" id="IPR000719">
    <property type="entry name" value="Prot_kinase_dom"/>
</dbReference>
<evidence type="ECO:0000256" key="6">
    <source>
        <dbReference type="ARBA" id="ARBA00022840"/>
    </source>
</evidence>
<dbReference type="InterPro" id="IPR050660">
    <property type="entry name" value="NEK_Ser/Thr_kinase"/>
</dbReference>
<dbReference type="PANTHER" id="PTHR43671:SF98">
    <property type="entry name" value="SERINE_THREONINE-PROTEIN KINASE NEK11"/>
    <property type="match status" value="1"/>
</dbReference>
<keyword evidence="4" id="KW-0547">Nucleotide-binding</keyword>
<dbReference type="PANTHER" id="PTHR43671">
    <property type="entry name" value="SERINE/THREONINE-PROTEIN KINASE NEK"/>
    <property type="match status" value="1"/>
</dbReference>
<keyword evidence="6" id="KW-0067">ATP-binding</keyword>
<dbReference type="Proteomes" id="UP001516023">
    <property type="component" value="Unassembled WGS sequence"/>
</dbReference>
<dbReference type="SMART" id="SM00220">
    <property type="entry name" value="S_TKc"/>
    <property type="match status" value="1"/>
</dbReference>
<accession>A0ABD3Q6J2</accession>
<keyword evidence="3" id="KW-0808">Transferase</keyword>
<dbReference type="Pfam" id="PF13920">
    <property type="entry name" value="zf-C3HC4_3"/>
    <property type="match status" value="1"/>
</dbReference>
<dbReference type="SMART" id="SM00184">
    <property type="entry name" value="RING"/>
    <property type="match status" value="1"/>
</dbReference>
<dbReference type="Pfam" id="PF00069">
    <property type="entry name" value="Pkinase"/>
    <property type="match status" value="1"/>
</dbReference>
<evidence type="ECO:0000259" key="11">
    <source>
        <dbReference type="PROSITE" id="PS50089"/>
    </source>
</evidence>
<dbReference type="GO" id="GO:0008270">
    <property type="term" value="F:zinc ion binding"/>
    <property type="evidence" value="ECO:0007669"/>
    <property type="project" value="UniProtKB-KW"/>
</dbReference>
<dbReference type="Gene3D" id="1.10.510.10">
    <property type="entry name" value="Transferase(Phosphotransferase) domain 1"/>
    <property type="match status" value="1"/>
</dbReference>
<dbReference type="SUPFAM" id="SSF57850">
    <property type="entry name" value="RING/U-box"/>
    <property type="match status" value="1"/>
</dbReference>
<evidence type="ECO:0000313" key="12">
    <source>
        <dbReference type="EMBL" id="KAL3795151.1"/>
    </source>
</evidence>